<accession>A0A073IR24</accession>
<evidence type="ECO:0000256" key="1">
    <source>
        <dbReference type="ARBA" id="ARBA00004442"/>
    </source>
</evidence>
<dbReference type="RefSeq" id="WP_037975105.1">
    <property type="nucleotide sequence ID" value="NZ_JMKI01000016.1"/>
</dbReference>
<protein>
    <recommendedName>
        <fullName evidence="6">Prepilin-type N-terminal cleavage/methylation domain-containing protein</fullName>
    </recommendedName>
</protein>
<evidence type="ECO:0000256" key="3">
    <source>
        <dbReference type="SAM" id="Phobius"/>
    </source>
</evidence>
<evidence type="ECO:0000313" key="4">
    <source>
        <dbReference type="EMBL" id="KEJ92803.1"/>
    </source>
</evidence>
<dbReference type="NCBIfam" id="TIGR02532">
    <property type="entry name" value="IV_pilin_GFxxxE"/>
    <property type="match status" value="1"/>
</dbReference>
<proteinExistence type="predicted"/>
<dbReference type="PROSITE" id="PS00409">
    <property type="entry name" value="PROKAR_NTER_METHYL"/>
    <property type="match status" value="1"/>
</dbReference>
<dbReference type="GO" id="GO:0009279">
    <property type="term" value="C:cell outer membrane"/>
    <property type="evidence" value="ECO:0007669"/>
    <property type="project" value="UniProtKB-SubCell"/>
</dbReference>
<evidence type="ECO:0000256" key="2">
    <source>
        <dbReference type="ARBA" id="ARBA00023237"/>
    </source>
</evidence>
<dbReference type="STRING" id="2754.EH55_01080"/>
<comment type="caution">
    <text evidence="4">The sequence shown here is derived from an EMBL/GenBank/DDBJ whole genome shotgun (WGS) entry which is preliminary data.</text>
</comment>
<evidence type="ECO:0008006" key="6">
    <source>
        <dbReference type="Google" id="ProtNLM"/>
    </source>
</evidence>
<dbReference type="Proteomes" id="UP000027665">
    <property type="component" value="Unassembled WGS sequence"/>
</dbReference>
<dbReference type="GeneID" id="90983135"/>
<keyword evidence="3" id="KW-1133">Transmembrane helix</keyword>
<keyword evidence="3" id="KW-0472">Membrane</keyword>
<keyword evidence="2" id="KW-0998">Cell outer membrane</keyword>
<feature type="transmembrane region" description="Helical" evidence="3">
    <location>
        <begin position="12"/>
        <end position="32"/>
    </location>
</feature>
<comment type="subcellular location">
    <subcellularLocation>
        <location evidence="1">Cell outer membrane</location>
    </subcellularLocation>
</comment>
<keyword evidence="5" id="KW-1185">Reference proteome</keyword>
<dbReference type="eggNOG" id="ENOG50337V4">
    <property type="taxonomic scope" value="Bacteria"/>
</dbReference>
<dbReference type="Pfam" id="PF07963">
    <property type="entry name" value="N_methyl"/>
    <property type="match status" value="1"/>
</dbReference>
<keyword evidence="3" id="KW-0812">Transmembrane</keyword>
<dbReference type="InterPro" id="IPR012902">
    <property type="entry name" value="N_methyl_site"/>
</dbReference>
<dbReference type="AlphaFoldDB" id="A0A073IR24"/>
<organism evidence="4 5">
    <name type="scientific">Synergistes jonesii</name>
    <dbReference type="NCBI Taxonomy" id="2754"/>
    <lineage>
        <taxon>Bacteria</taxon>
        <taxon>Thermotogati</taxon>
        <taxon>Synergistota</taxon>
        <taxon>Synergistia</taxon>
        <taxon>Synergistales</taxon>
        <taxon>Synergistaceae</taxon>
        <taxon>Synergistes</taxon>
    </lineage>
</organism>
<reference evidence="4 5" key="1">
    <citation type="submission" date="2014-04" db="EMBL/GenBank/DDBJ databases">
        <title>Draft Genome Sequence of Synergistes jonesii.</title>
        <authorList>
            <person name="Coil D.A."/>
            <person name="Eisen J.A."/>
            <person name="Holland-Moritz H.E."/>
        </authorList>
    </citation>
    <scope>NUCLEOTIDE SEQUENCE [LARGE SCALE GENOMIC DNA]</scope>
    <source>
        <strain evidence="4 5">78-1</strain>
    </source>
</reference>
<gene>
    <name evidence="4" type="ORF">EH55_01080</name>
</gene>
<name>A0A073IR24_9BACT</name>
<evidence type="ECO:0000313" key="5">
    <source>
        <dbReference type="Proteomes" id="UP000027665"/>
    </source>
</evidence>
<dbReference type="EMBL" id="JMKI01000016">
    <property type="protein sequence ID" value="KEJ92803.1"/>
    <property type="molecule type" value="Genomic_DNA"/>
</dbReference>
<sequence length="217" mass="23039">MRGRAGFTLIEIMIVAGLAGVIASAELAPLVFTVGSLDEAQSRWGVRRSPAAAVERIYSDARRVVANPSFPSFKVIHKSGLSRENDDRLVIWSGAPKFEGKGTGVVVYKIAGGGPFESEKRGLYRWTIVGEASHGAASGDSSSGGAKSPMDVDTDALDAKDAKLTLAGAEGVRFQIYGGEKWEDDYAGALPTALRTKIFTSRGTYSHTGRFPNAAKK</sequence>